<dbReference type="InterPro" id="IPR011049">
    <property type="entry name" value="Serralysin-like_metalloprot_C"/>
</dbReference>
<dbReference type="InterPro" id="IPR018511">
    <property type="entry name" value="Hemolysin-typ_Ca-bd_CS"/>
</dbReference>
<keyword evidence="5" id="KW-1185">Reference proteome</keyword>
<evidence type="ECO:0000313" key="5">
    <source>
        <dbReference type="Proteomes" id="UP000199413"/>
    </source>
</evidence>
<dbReference type="PANTHER" id="PTHR38340:SF1">
    <property type="entry name" value="S-LAYER PROTEIN"/>
    <property type="match status" value="1"/>
</dbReference>
<dbReference type="Proteomes" id="UP000199413">
    <property type="component" value="Unassembled WGS sequence"/>
</dbReference>
<evidence type="ECO:0000256" key="1">
    <source>
        <dbReference type="ARBA" id="ARBA00004613"/>
    </source>
</evidence>
<feature type="region of interest" description="Disordered" evidence="3">
    <location>
        <begin position="1305"/>
        <end position="1331"/>
    </location>
</feature>
<feature type="region of interest" description="Disordered" evidence="3">
    <location>
        <begin position="542"/>
        <end position="566"/>
    </location>
</feature>
<dbReference type="GO" id="GO:0005576">
    <property type="term" value="C:extracellular region"/>
    <property type="evidence" value="ECO:0007669"/>
    <property type="project" value="UniProtKB-SubCell"/>
</dbReference>
<feature type="region of interest" description="Disordered" evidence="3">
    <location>
        <begin position="3146"/>
        <end position="3201"/>
    </location>
</feature>
<dbReference type="GO" id="GO:0005509">
    <property type="term" value="F:calcium ion binding"/>
    <property type="evidence" value="ECO:0007669"/>
    <property type="project" value="InterPro"/>
</dbReference>
<feature type="region of interest" description="Disordered" evidence="3">
    <location>
        <begin position="3042"/>
        <end position="3073"/>
    </location>
</feature>
<keyword evidence="2" id="KW-0964">Secreted</keyword>
<evidence type="ECO:0000256" key="2">
    <source>
        <dbReference type="ARBA" id="ARBA00022525"/>
    </source>
</evidence>
<dbReference type="InterPro" id="IPR001343">
    <property type="entry name" value="Hemolysn_Ca-bd"/>
</dbReference>
<dbReference type="RefSeq" id="WP_141715088.1">
    <property type="nucleotide sequence ID" value="NZ_FMHV01000002.1"/>
</dbReference>
<dbReference type="OrthoDB" id="3738669at2"/>
<organism evidence="4 5">
    <name type="scientific">Micromonospora rhizosphaerae</name>
    <dbReference type="NCBI Taxonomy" id="568872"/>
    <lineage>
        <taxon>Bacteria</taxon>
        <taxon>Bacillati</taxon>
        <taxon>Actinomycetota</taxon>
        <taxon>Actinomycetes</taxon>
        <taxon>Micromonosporales</taxon>
        <taxon>Micromonosporaceae</taxon>
        <taxon>Micromonospora</taxon>
    </lineage>
</organism>
<dbReference type="Pfam" id="PF00353">
    <property type="entry name" value="HemolysinCabind"/>
    <property type="match status" value="16"/>
</dbReference>
<dbReference type="Gene3D" id="2.150.10.10">
    <property type="entry name" value="Serralysin-like metalloprotease, C-terminal"/>
    <property type="match status" value="8"/>
</dbReference>
<reference evidence="5" key="1">
    <citation type="submission" date="2016-06" db="EMBL/GenBank/DDBJ databases">
        <authorList>
            <person name="Varghese N."/>
            <person name="Submissions Spin"/>
        </authorList>
    </citation>
    <scope>NUCLEOTIDE SEQUENCE [LARGE SCALE GENOMIC DNA]</scope>
    <source>
        <strain evidence="5">DSM 45431</strain>
    </source>
</reference>
<gene>
    <name evidence="4" type="ORF">GA0070624_3943</name>
</gene>
<dbReference type="EMBL" id="FMHV01000002">
    <property type="protein sequence ID" value="SCL29749.1"/>
    <property type="molecule type" value="Genomic_DNA"/>
</dbReference>
<dbReference type="SUPFAM" id="SSF51120">
    <property type="entry name" value="beta-Roll"/>
    <property type="match status" value="8"/>
</dbReference>
<dbReference type="STRING" id="568872.GA0070624_3943"/>
<accession>A0A1C6SKL1</accession>
<protein>
    <submittedName>
        <fullName evidence="4">Ca2+-binding protein, RTX toxin-related</fullName>
    </submittedName>
</protein>
<dbReference type="PRINTS" id="PR00313">
    <property type="entry name" value="CABNDNGRPT"/>
</dbReference>
<sequence>MKVHGLLPQILSGVTVLGVVASGMVAGTPRPAYAAAGPDQAATDVMSGLDNWFNLIGEFGAVGAMGKPLPSLNLSPGGPSGADLAGFYPKFRSGLLHDWAGALSTADVSRMLDTADGLLTDRSVSATATDTVTGGQHRLAVDLTVTRHVDAGLSISGGPANFSYSSTAGLKLVVQEHLTFTAVYDEDTRAFGIQHDGASSPTVHVSVTADPMDPVDAAGSRGALGILGVELGNDSTFQFNASLTGTLADPDNNRLLSLTEPGGKPGELAASGALAGLATVALAGSARGTLVITGTATGAIADLPSVARVTVEVSCPDLASAPVTLDYDAHALDPVQAFLTMGPHDLANALAQLATALRAAGSANGTALPLMRGTVADAIPFEQALEEFLAKHVVQAPPAGSGSPTDLTDVGKTDFSSIQSLVEQLAAETGLPSGARISVSDGRYDRSDAAKPKLRLTLTLSRDPPADPQPLDVVATLLSGSGPSVTYTDTTLVDTSKTFTDQVAGLQVSAGTSTARIDKVDPADPGHHTLLLDKDAVLPGSASRWNGGTPASNPKPPYSISGNDPRTGQVELADVLAPATGIRAANGTVPQATVKPSYTVTAPLVLNLQPPDTTDCDPGPGAAACPFKYVNPGGTTTIINSLPMPGQRVMLHTGTGLIAADAPISTPVNLTANTGYLKVLVTGSLAECTAGAPADCSGAAPTGSHLLTVGLKPGGDGAGDISIPDLITALRTDAGATIDGGVTGQARAELTLSVPGNPTFFGGPTANLALTMPDLTHPDQIAVDRQYPSLKAFDGLDPNPQALFGTLVAALGEVSTQVHNLSGRGFDTTVPLVGRSAGDLLGATESGGGPGVDYGVNTLSDTSKTFTKDRYLGRRVVIGSQVQIVTDVVSGHLVFGDDFDVRPDDGTPYVVGDELTMAIDRLTASPATSMQDLVGVLNASLGNDSTVTYAVDTAGTPTLRLAVDWKRAYHTEVPLAVTFTLDGVERTLLGTSAQGMLTADLTGTVSLVLLLPLTAATVADPVGNLTVDPAGKLSVRAQVNAPNRQALMATVDSLAVALGDPTANPSGAQLKADVEFAATAPGLTAPVPLADLLDQASVAVTGHEVTCPGVDGGGSLSMCANLPVYTREDGVWTPLPPDPGLRAGTATGTVQVTATTSSPSTSTASAPSTMTSSIVNSALDLTVLGDGLDSYLRYLDVAINLADKGGSLPIVGSDLQEGKAFLQKLRADLASVLGTDANGGILKFSEFSAVNRYLTEQVGSVLPNGKVAVGAVCTGQLDPVTGVTAAVASGSGDTTYRYKVIATRDDGTGDTAPAESGEIRNASPLGSSASNKITWTPSAQATGYKILRNTGGAGYKLIKELTGQATAEFTDNLDPAAEQDAPAEVQTPPALKGCLGDTFDALTISLDMGQGDVSNPSSCGGGAFCAVSRPLDMGLPGLSIKPIAGDPAANRITGGIAWQLHIKVGLDRNGGFRLLTKDTNNPELRLGLSMDLNAKMQAQLSFIKVDVTKLGGSGPLFAGVAGVDAHQPGGDDSCNASSCKLTLTQLKSLTTMKQALGLRLTATASIAWQLKAAADASLPGVSAKFRLHWSWTSQEPKDLRNFDTLAFDDITIDPGGFLNSVLGPMFTQVAEAFKPLAPVAKAIQTPLPGLSAIGAGGDASLLGFAQQFSTVGDKWKTVSQFLTLFVKVVDIAGTIGSDPSCPACVTVGSFHVDTSRARNTKNSPDTAASLITNSQQGDPFTQLNKAYTDAHPGHGGLKVTRPDVSGVGVSFPALEHPLELFGLLVGQDVTLMRFDSGPLTLGLSMDLQLGPLWQVPPVYLTIRGSAAVSARIVAGFDTYGLRTAWQQHTGLNILDSLYFETTDETGKPLPVVQFTGDLAVGVALGLGAIASVGVEGGFELTVAISWNDPDNDGKFRFQEFLSNALNAPLCLFNANGKFSVFIRVRAQALGLEKDWTLVKITLVDFSYRPDCGTVTGEPGGGDGPPVLGVLDPNTKTLYLAMGRLGRGAGADEQAVVRASGDPSGGGVVTVEKDGQSTDYPSDAVLNVVLDGRGYQGALNVAFVGDSGTPFDKKVIAFGGEKNDTIQTGAGESWVDGGGGNDVLTTGDRPDLATSGSAAAKAAVAGGAGDDSITVGNADDWVAGDAKLAPTDGAQLEFPQPSGTTRLSVIDPESIATGDTTPAPGDGGDLVSLGTGMDQVFAGGGDDLVSASGDSPQAGLPDLPAPPGNYRAANLRVTGGPGSDRVYTASGDDVVYTGLPAGDADTGVDAAGAGDVPGDSNTVDTGSGNDVVYGGNAADAVTGHSTTGQNDLFYGHAGNDVLMGGYGPDVLYGGPGDDYVIAEPANLGAPGTATDALGSARAVAHLPNPNAPSFKTLVGGGGSDRVYGGDGGAAVFGDRQTDGCAAGTPLASDPPAEHPGADDGPDLIIGGTGVETVNAGGADDHASTGGGDDLVCGNQGGDSIDAGSGVDQVWGGTGNDRVNGGDGADLLYGNAGNDTGYGGAGDDSVEGDGGSDTLFGGTDADIVVGGTPVDGRPDVGDTLYGDTGTDTLIGDNAVARLPADLSGTDASLGGPDTMSGGDGVDHLYGGLSGDTVSGNAGDDYIEGNNGADTISGGTGDDDILGGSAQTALTGPSVMIGRPDSGDTIAGDAGIDVIAGDNALFSTVDAPLATPAMLGRGAAAGRLRLVQLYDLGTAPVAGTSGGDFIDGAADPDVIFGQGGDDRILGGDGGDYAEGGPGTDWVEGEAGDDEVVGGSSTMDGADPDVTAKGQPDAGDVLFGGAGDDVGIGDNAQVSRVGSLDPQTLRVNPAGAVTQRRSIRLLDRQVAADDLLTVSTGRSGPDQISGGSGVDVLLGQDGDDAISGGRNEDYIEGNGGADRIVGDRSLAGIGVAPPTVAWPGSPGPAPDGDLSQPDGQDDIIGGTPVAGWRDGGDVIDGDDAADYVVGDNGTVVRDVLDASGNAVPADAATGSGPVHERVYTLRYASPAPAGAAFTRHGAPGQSSTRFCAVRTENTCEQPGAYGADVIRGGAGDDTLYGQDGTDVLAGGDGDDDMYGELGNDQLSGDAGDDAMVGDRGGVVDRREDGSRAFTVDMSQVPKIHYVGLLDGSVTRQTDLLHDVNGDAFVGTSTEAPMPYDGVNFGGDDRMRGGAGHDSMHGGPGDDLLNGDSGGDTVFGDDGADVVWGGKGSDDPNNPNDRGTNDSLVDYLFGGKGATTGPSLDPVTGVLGADIIDFRPRGSYPDHCAATPWPGPDLTGATVDPCSWFEMTSTDNAEAGDNQHHQGIDWMYGGWDRDVLQGDVADNGPNDGDRMLDWNGAYNLYTHCNAAYGGFNDVRSHSPAMREFLWAWSASVGAGQNLTDVQDEATSAGDEAAVVRKPTRDHANGPAFPETPGHFDQFACQE</sequence>
<dbReference type="InterPro" id="IPR050557">
    <property type="entry name" value="RTX_toxin/Mannuronan_C5-epim"/>
</dbReference>
<feature type="region of interest" description="Disordered" evidence="3">
    <location>
        <begin position="2201"/>
        <end position="2228"/>
    </location>
</feature>
<comment type="subcellular location">
    <subcellularLocation>
        <location evidence="1">Secreted</location>
    </subcellularLocation>
</comment>
<dbReference type="PROSITE" id="PS00330">
    <property type="entry name" value="HEMOLYSIN_CALCIUM"/>
    <property type="match status" value="5"/>
</dbReference>
<evidence type="ECO:0000256" key="3">
    <source>
        <dbReference type="SAM" id="MobiDB-lite"/>
    </source>
</evidence>
<feature type="compositionally biased region" description="Polar residues" evidence="3">
    <location>
        <begin position="543"/>
        <end position="552"/>
    </location>
</feature>
<evidence type="ECO:0000313" key="4">
    <source>
        <dbReference type="EMBL" id="SCL29749.1"/>
    </source>
</evidence>
<dbReference type="PANTHER" id="PTHR38340">
    <property type="entry name" value="S-LAYER PROTEIN"/>
    <property type="match status" value="1"/>
</dbReference>
<proteinExistence type="predicted"/>
<feature type="compositionally biased region" description="Polar residues" evidence="3">
    <location>
        <begin position="3190"/>
        <end position="3201"/>
    </location>
</feature>
<name>A0A1C6SKL1_9ACTN</name>
<feature type="region of interest" description="Disordered" evidence="3">
    <location>
        <begin position="2403"/>
        <end position="2425"/>
    </location>
</feature>